<evidence type="ECO:0000256" key="5">
    <source>
        <dbReference type="ARBA" id="ARBA00023004"/>
    </source>
</evidence>
<dbReference type="InterPro" id="IPR010980">
    <property type="entry name" value="Cyt_c/b562"/>
</dbReference>
<dbReference type="Gene3D" id="1.20.120.10">
    <property type="entry name" value="Cytochrome c/b562"/>
    <property type="match status" value="1"/>
</dbReference>
<feature type="binding site" description="axial binding residue" evidence="6">
    <location>
        <position position="149"/>
    </location>
    <ligand>
        <name>heme c</name>
        <dbReference type="ChEBI" id="CHEBI:61717"/>
    </ligand>
    <ligandPart>
        <name>Fe</name>
        <dbReference type="ChEBI" id="CHEBI:18248"/>
    </ligandPart>
</feature>
<evidence type="ECO:0000256" key="7">
    <source>
        <dbReference type="PIRSR" id="PIRSR000027-2"/>
    </source>
</evidence>
<gene>
    <name evidence="9" type="ORF">HMPREF2130_04305</name>
</gene>
<dbReference type="PROSITE" id="PS51009">
    <property type="entry name" value="CYTCII"/>
    <property type="match status" value="1"/>
</dbReference>
<dbReference type="GO" id="GO:0005506">
    <property type="term" value="F:iron ion binding"/>
    <property type="evidence" value="ECO:0007669"/>
    <property type="project" value="InterPro"/>
</dbReference>
<feature type="chain" id="PRO_5001914124" description="Cytochrome C" evidence="8">
    <location>
        <begin position="23"/>
        <end position="155"/>
    </location>
</feature>
<organism evidence="9 10">
    <name type="scientific">Oligella urethralis DNF00040</name>
    <dbReference type="NCBI Taxonomy" id="1401065"/>
    <lineage>
        <taxon>Bacteria</taxon>
        <taxon>Pseudomonadati</taxon>
        <taxon>Pseudomonadota</taxon>
        <taxon>Betaproteobacteria</taxon>
        <taxon>Burkholderiales</taxon>
        <taxon>Alcaligenaceae</taxon>
        <taxon>Oligella</taxon>
    </lineage>
</organism>
<feature type="binding site" description="covalent" evidence="7">
    <location>
        <position position="145"/>
    </location>
    <ligand>
        <name>heme c</name>
        <dbReference type="ChEBI" id="CHEBI:61717"/>
    </ligand>
</feature>
<keyword evidence="4" id="KW-0249">Electron transport</keyword>
<comment type="caution">
    <text evidence="9">The sequence shown here is derived from an EMBL/GenBank/DDBJ whole genome shotgun (WGS) entry which is preliminary data.</text>
</comment>
<evidence type="ECO:0000256" key="1">
    <source>
        <dbReference type="ARBA" id="ARBA00022448"/>
    </source>
</evidence>
<evidence type="ECO:0000256" key="6">
    <source>
        <dbReference type="PIRSR" id="PIRSR000027-1"/>
    </source>
</evidence>
<evidence type="ECO:0000256" key="4">
    <source>
        <dbReference type="ARBA" id="ARBA00022982"/>
    </source>
</evidence>
<reference evidence="9 10" key="1">
    <citation type="submission" date="2014-07" db="EMBL/GenBank/DDBJ databases">
        <authorList>
            <person name="McCorrison J."/>
            <person name="Sanka R."/>
            <person name="Torralba M."/>
            <person name="Gillis M."/>
            <person name="Haft D.H."/>
            <person name="Methe B."/>
            <person name="Sutton G."/>
            <person name="Nelson K.E."/>
        </authorList>
    </citation>
    <scope>NUCLEOTIDE SEQUENCE [LARGE SCALE GENOMIC DNA]</scope>
    <source>
        <strain evidence="9 10">DNF00040</strain>
    </source>
</reference>
<dbReference type="eggNOG" id="COG3909">
    <property type="taxonomic scope" value="Bacteria"/>
</dbReference>
<dbReference type="InterPro" id="IPR002321">
    <property type="entry name" value="Cyt_c_II"/>
</dbReference>
<dbReference type="OrthoDB" id="5520910at2"/>
<keyword evidence="3 6" id="KW-0479">Metal-binding</keyword>
<dbReference type="GO" id="GO:0042597">
    <property type="term" value="C:periplasmic space"/>
    <property type="evidence" value="ECO:0007669"/>
    <property type="project" value="InterPro"/>
</dbReference>
<evidence type="ECO:0000256" key="3">
    <source>
        <dbReference type="ARBA" id="ARBA00022723"/>
    </source>
</evidence>
<keyword evidence="1" id="KW-0813">Transport</keyword>
<evidence type="ECO:0008006" key="11">
    <source>
        <dbReference type="Google" id="ProtNLM"/>
    </source>
</evidence>
<dbReference type="Proteomes" id="UP000029629">
    <property type="component" value="Unassembled WGS sequence"/>
</dbReference>
<dbReference type="GO" id="GO:0022900">
    <property type="term" value="P:electron transport chain"/>
    <property type="evidence" value="ECO:0007669"/>
    <property type="project" value="InterPro"/>
</dbReference>
<feature type="binding site" description="covalent" evidence="7">
    <location>
        <position position="148"/>
    </location>
    <ligand>
        <name>heme c</name>
        <dbReference type="ChEBI" id="CHEBI:61717"/>
    </ligand>
</feature>
<comment type="PTM">
    <text evidence="7">Binds 1 heme group per subunit.</text>
</comment>
<protein>
    <recommendedName>
        <fullName evidence="11">Cytochrome C</fullName>
    </recommendedName>
</protein>
<dbReference type="GO" id="GO:0009055">
    <property type="term" value="F:electron transfer activity"/>
    <property type="evidence" value="ECO:0007669"/>
    <property type="project" value="InterPro"/>
</dbReference>
<dbReference type="AlphaFoldDB" id="A0A095ZA05"/>
<keyword evidence="10" id="KW-1185">Reference proteome</keyword>
<keyword evidence="2 7" id="KW-0349">Heme</keyword>
<dbReference type="InterPro" id="IPR012127">
    <property type="entry name" value="Cyt_c_prime"/>
</dbReference>
<dbReference type="EMBL" id="JRNI01000016">
    <property type="protein sequence ID" value="KGF31176.1"/>
    <property type="molecule type" value="Genomic_DNA"/>
</dbReference>
<dbReference type="SUPFAM" id="SSF47175">
    <property type="entry name" value="Cytochromes"/>
    <property type="match status" value="1"/>
</dbReference>
<proteinExistence type="predicted"/>
<evidence type="ECO:0000313" key="9">
    <source>
        <dbReference type="EMBL" id="KGF31176.1"/>
    </source>
</evidence>
<evidence type="ECO:0000256" key="2">
    <source>
        <dbReference type="ARBA" id="ARBA00022617"/>
    </source>
</evidence>
<name>A0A095ZA05_9BURK</name>
<sequence>MKKLLSAAIVASCAFASTAALAVTPAKDHFESTDDAVEYRQAAFKLIGDVFGARLGGVARGDIEYDADAVKANAQVLSTLINLPWVGFADGREGGKASDKIWSNKDDFNKKAQASIDAVAELEKAAESGDLAKFKQAFAGVGQSCKSCHDSYREK</sequence>
<evidence type="ECO:0000256" key="8">
    <source>
        <dbReference type="SAM" id="SignalP"/>
    </source>
</evidence>
<keyword evidence="5 6" id="KW-0408">Iron</keyword>
<dbReference type="InterPro" id="IPR015984">
    <property type="entry name" value="Cyt_c_prime_subgr"/>
</dbReference>
<feature type="signal peptide" evidence="8">
    <location>
        <begin position="1"/>
        <end position="22"/>
    </location>
</feature>
<keyword evidence="8" id="KW-0732">Signal</keyword>
<evidence type="ECO:0000313" key="10">
    <source>
        <dbReference type="Proteomes" id="UP000029629"/>
    </source>
</evidence>
<dbReference type="PRINTS" id="PR00608">
    <property type="entry name" value="CYTCHROMECII"/>
</dbReference>
<accession>A0A095ZA05</accession>
<dbReference type="GO" id="GO:0020037">
    <property type="term" value="F:heme binding"/>
    <property type="evidence" value="ECO:0007669"/>
    <property type="project" value="InterPro"/>
</dbReference>
<dbReference type="PIRSF" id="PIRSF000027">
    <property type="entry name" value="Cytc_c_prime"/>
    <property type="match status" value="1"/>
</dbReference>
<dbReference type="Pfam" id="PF01322">
    <property type="entry name" value="Cytochrom_C_2"/>
    <property type="match status" value="1"/>
</dbReference>